<dbReference type="OrthoDB" id="2015447at2759"/>
<protein>
    <submittedName>
        <fullName evidence="1">Uncharacterized protein</fullName>
    </submittedName>
</protein>
<proteinExistence type="predicted"/>
<gene>
    <name evidence="1" type="ORF">FOA43_000063</name>
</gene>
<sequence length="87" mass="10165">MNLDSRNQMIDLSLQEIAGSGNENIWESCGKAFLRVNRNQYQNKLKDEKDGNVEVMSDLDKKKRYLETSINTTVDNMNRILDRLEKK</sequence>
<dbReference type="GeneID" id="62193464"/>
<dbReference type="Proteomes" id="UP000662931">
    <property type="component" value="Chromosome 1"/>
</dbReference>
<dbReference type="AlphaFoldDB" id="A0A875RXY9"/>
<dbReference type="InterPro" id="IPR009053">
    <property type="entry name" value="Prefoldin"/>
</dbReference>
<dbReference type="KEGG" id="bnn:FOA43_000063"/>
<dbReference type="EMBL" id="CP064812">
    <property type="protein sequence ID" value="QPG72762.1"/>
    <property type="molecule type" value="Genomic_DNA"/>
</dbReference>
<reference evidence="1" key="1">
    <citation type="submission" date="2020-10" db="EMBL/GenBank/DDBJ databases">
        <authorList>
            <person name="Roach M.J.R."/>
        </authorList>
    </citation>
    <scope>NUCLEOTIDE SEQUENCE</scope>
    <source>
        <strain evidence="1">CBS 1945</strain>
    </source>
</reference>
<dbReference type="RefSeq" id="XP_038776327.1">
    <property type="nucleotide sequence ID" value="XM_038920399.1"/>
</dbReference>
<evidence type="ECO:0000313" key="1">
    <source>
        <dbReference type="EMBL" id="QPG72762.1"/>
    </source>
</evidence>
<evidence type="ECO:0000313" key="2">
    <source>
        <dbReference type="Proteomes" id="UP000662931"/>
    </source>
</evidence>
<accession>A0A875RXY9</accession>
<name>A0A875RXY9_EENNA</name>
<organism evidence="1 2">
    <name type="scientific">Eeniella nana</name>
    <name type="common">Yeast</name>
    <name type="synonym">Brettanomyces nanus</name>
    <dbReference type="NCBI Taxonomy" id="13502"/>
    <lineage>
        <taxon>Eukaryota</taxon>
        <taxon>Fungi</taxon>
        <taxon>Dikarya</taxon>
        <taxon>Ascomycota</taxon>
        <taxon>Saccharomycotina</taxon>
        <taxon>Pichiomycetes</taxon>
        <taxon>Pichiales</taxon>
        <taxon>Pichiaceae</taxon>
        <taxon>Brettanomyces</taxon>
    </lineage>
</organism>
<keyword evidence="2" id="KW-1185">Reference proteome</keyword>
<dbReference type="SUPFAM" id="SSF46579">
    <property type="entry name" value="Prefoldin"/>
    <property type="match status" value="1"/>
</dbReference>
<dbReference type="Gene3D" id="1.10.287.370">
    <property type="match status" value="1"/>
</dbReference>